<evidence type="ECO:0000313" key="8">
    <source>
        <dbReference type="EMBL" id="MBO1751188.1"/>
    </source>
</evidence>
<accession>A0A939LPD2</accession>
<dbReference type="Gene3D" id="3.40.50.2300">
    <property type="match status" value="1"/>
</dbReference>
<dbReference type="PROSITE" id="PS50043">
    <property type="entry name" value="HTH_LUXR_2"/>
    <property type="match status" value="1"/>
</dbReference>
<protein>
    <submittedName>
        <fullName evidence="8">Response regulator transcription factor</fullName>
    </submittedName>
</protein>
<dbReference type="GO" id="GO:0003677">
    <property type="term" value="F:DNA binding"/>
    <property type="evidence" value="ECO:0007669"/>
    <property type="project" value="UniProtKB-KW"/>
</dbReference>
<reference evidence="8" key="1">
    <citation type="submission" date="2021-03" db="EMBL/GenBank/DDBJ databases">
        <title>Actinotalea soli sp. nov., isolated from soil.</title>
        <authorList>
            <person name="Ping W."/>
            <person name="Zhang J."/>
        </authorList>
    </citation>
    <scope>NUCLEOTIDE SEQUENCE</scope>
    <source>
        <strain evidence="8">BY-33</strain>
    </source>
</reference>
<evidence type="ECO:0000256" key="3">
    <source>
        <dbReference type="ARBA" id="ARBA00023125"/>
    </source>
</evidence>
<dbReference type="GO" id="GO:0000160">
    <property type="term" value="P:phosphorelay signal transduction system"/>
    <property type="evidence" value="ECO:0007669"/>
    <property type="project" value="InterPro"/>
</dbReference>
<dbReference type="PANTHER" id="PTHR43214">
    <property type="entry name" value="TWO-COMPONENT RESPONSE REGULATOR"/>
    <property type="match status" value="1"/>
</dbReference>
<evidence type="ECO:0000256" key="4">
    <source>
        <dbReference type="ARBA" id="ARBA00023163"/>
    </source>
</evidence>
<dbReference type="SMART" id="SM00421">
    <property type="entry name" value="HTH_LUXR"/>
    <property type="match status" value="1"/>
</dbReference>
<dbReference type="PANTHER" id="PTHR43214:SF24">
    <property type="entry name" value="TRANSCRIPTIONAL REGULATORY PROTEIN NARL-RELATED"/>
    <property type="match status" value="1"/>
</dbReference>
<dbReference type="SUPFAM" id="SSF52172">
    <property type="entry name" value="CheY-like"/>
    <property type="match status" value="1"/>
</dbReference>
<comment type="caution">
    <text evidence="8">The sequence shown here is derived from an EMBL/GenBank/DDBJ whole genome shotgun (WGS) entry which is preliminary data.</text>
</comment>
<dbReference type="InterPro" id="IPR039420">
    <property type="entry name" value="WalR-like"/>
</dbReference>
<proteinExistence type="predicted"/>
<keyword evidence="2" id="KW-0805">Transcription regulation</keyword>
<feature type="domain" description="HTH luxR-type" evidence="6">
    <location>
        <begin position="150"/>
        <end position="215"/>
    </location>
</feature>
<dbReference type="Pfam" id="PF00072">
    <property type="entry name" value="Response_reg"/>
    <property type="match status" value="1"/>
</dbReference>
<feature type="domain" description="Response regulatory" evidence="7">
    <location>
        <begin position="3"/>
        <end position="119"/>
    </location>
</feature>
<keyword evidence="4" id="KW-0804">Transcription</keyword>
<dbReference type="EMBL" id="JAGEMK010000002">
    <property type="protein sequence ID" value="MBO1751188.1"/>
    <property type="molecule type" value="Genomic_DNA"/>
</dbReference>
<name>A0A939LPD2_9CELL</name>
<dbReference type="PROSITE" id="PS50110">
    <property type="entry name" value="RESPONSE_REGULATORY"/>
    <property type="match status" value="1"/>
</dbReference>
<dbReference type="InterPro" id="IPR001789">
    <property type="entry name" value="Sig_transdc_resp-reg_receiver"/>
</dbReference>
<dbReference type="CDD" id="cd17535">
    <property type="entry name" value="REC_NarL-like"/>
    <property type="match status" value="1"/>
</dbReference>
<evidence type="ECO:0000256" key="2">
    <source>
        <dbReference type="ARBA" id="ARBA00023015"/>
    </source>
</evidence>
<organism evidence="8 9">
    <name type="scientific">Actinotalea soli</name>
    <dbReference type="NCBI Taxonomy" id="2819234"/>
    <lineage>
        <taxon>Bacteria</taxon>
        <taxon>Bacillati</taxon>
        <taxon>Actinomycetota</taxon>
        <taxon>Actinomycetes</taxon>
        <taxon>Micrococcales</taxon>
        <taxon>Cellulomonadaceae</taxon>
        <taxon>Actinotalea</taxon>
    </lineage>
</organism>
<sequence length="219" mass="23369">MIRVGLVDDQTLVRQGIRSLLELAEGVEVVAEAEDGHAALVLVAEHTPDVLLLDLRMPGLDGIGTLEALRDQGEDLPVLILTTFDDDELTLRALRAGARGYLLKDVTLDQLVGAIRQLAAGGTLIQPAVTDRLLRAVGRGEVPAAAEDGSAGLVQPLTDREVDVLRMMAGGYSNREIAEALFLAEGTVKNYVSSVLLKLGTRDRTRAVLRALHLGLLAP</sequence>
<dbReference type="InterPro" id="IPR000792">
    <property type="entry name" value="Tscrpt_reg_LuxR_C"/>
</dbReference>
<dbReference type="Proteomes" id="UP000664209">
    <property type="component" value="Unassembled WGS sequence"/>
</dbReference>
<dbReference type="InterPro" id="IPR058245">
    <property type="entry name" value="NreC/VraR/RcsB-like_REC"/>
</dbReference>
<dbReference type="InterPro" id="IPR016032">
    <property type="entry name" value="Sig_transdc_resp-reg_C-effctor"/>
</dbReference>
<dbReference type="SMART" id="SM00448">
    <property type="entry name" value="REC"/>
    <property type="match status" value="1"/>
</dbReference>
<evidence type="ECO:0000256" key="1">
    <source>
        <dbReference type="ARBA" id="ARBA00022553"/>
    </source>
</evidence>
<evidence type="ECO:0000256" key="5">
    <source>
        <dbReference type="PROSITE-ProRule" id="PRU00169"/>
    </source>
</evidence>
<keyword evidence="3" id="KW-0238">DNA-binding</keyword>
<dbReference type="PROSITE" id="PS00622">
    <property type="entry name" value="HTH_LUXR_1"/>
    <property type="match status" value="1"/>
</dbReference>
<dbReference type="Pfam" id="PF00196">
    <property type="entry name" value="GerE"/>
    <property type="match status" value="1"/>
</dbReference>
<feature type="modified residue" description="4-aspartylphosphate" evidence="5">
    <location>
        <position position="54"/>
    </location>
</feature>
<dbReference type="RefSeq" id="WP_208054867.1">
    <property type="nucleotide sequence ID" value="NZ_JAGEMK010000002.1"/>
</dbReference>
<dbReference type="PRINTS" id="PR00038">
    <property type="entry name" value="HTHLUXR"/>
</dbReference>
<dbReference type="InterPro" id="IPR011006">
    <property type="entry name" value="CheY-like_superfamily"/>
</dbReference>
<evidence type="ECO:0000313" key="9">
    <source>
        <dbReference type="Proteomes" id="UP000664209"/>
    </source>
</evidence>
<dbReference type="CDD" id="cd06170">
    <property type="entry name" value="LuxR_C_like"/>
    <property type="match status" value="1"/>
</dbReference>
<evidence type="ECO:0000259" key="6">
    <source>
        <dbReference type="PROSITE" id="PS50043"/>
    </source>
</evidence>
<keyword evidence="1 5" id="KW-0597">Phosphoprotein</keyword>
<gene>
    <name evidence="8" type="ORF">J4G33_05165</name>
</gene>
<keyword evidence="9" id="KW-1185">Reference proteome</keyword>
<evidence type="ECO:0000259" key="7">
    <source>
        <dbReference type="PROSITE" id="PS50110"/>
    </source>
</evidence>
<dbReference type="GO" id="GO:0006355">
    <property type="term" value="P:regulation of DNA-templated transcription"/>
    <property type="evidence" value="ECO:0007669"/>
    <property type="project" value="InterPro"/>
</dbReference>
<dbReference type="AlphaFoldDB" id="A0A939LPD2"/>
<dbReference type="SUPFAM" id="SSF46894">
    <property type="entry name" value="C-terminal effector domain of the bipartite response regulators"/>
    <property type="match status" value="1"/>
</dbReference>